<evidence type="ECO:0000313" key="1">
    <source>
        <dbReference type="EMBL" id="RQH21164.1"/>
    </source>
</evidence>
<organism evidence="1 2">
    <name type="scientific">Okeania hirsuta</name>
    <dbReference type="NCBI Taxonomy" id="1458930"/>
    <lineage>
        <taxon>Bacteria</taxon>
        <taxon>Bacillati</taxon>
        <taxon>Cyanobacteriota</taxon>
        <taxon>Cyanophyceae</taxon>
        <taxon>Oscillatoriophycideae</taxon>
        <taxon>Oscillatoriales</taxon>
        <taxon>Microcoleaceae</taxon>
        <taxon>Okeania</taxon>
    </lineage>
</organism>
<name>A0A3N6R480_9CYAN</name>
<protein>
    <submittedName>
        <fullName evidence="1">Uncharacterized protein</fullName>
    </submittedName>
</protein>
<dbReference type="RefSeq" id="WP_287243463.1">
    <property type="nucleotide sequence ID" value="NZ_CAWOKI010000204.1"/>
</dbReference>
<sequence length="77" mass="8726">MKAIEINGKIDKNGNLILEHPLEINTPTNVRVIILMPEDSETQEIQANQTNKANFEKAMAIYKKGSEKYKNALRELA</sequence>
<dbReference type="Proteomes" id="UP000269154">
    <property type="component" value="Unassembled WGS sequence"/>
</dbReference>
<reference evidence="1 2" key="1">
    <citation type="journal article" date="2018" name="ACS Chem. Biol.">
        <title>Ketoreductase domain dysfunction expands chemodiversity: malyngamide biosynthesis in the cyanobacterium Okeania hirsuta.</title>
        <authorList>
            <person name="Moss N.A."/>
            <person name="Leao T."/>
            <person name="Rankin M."/>
            <person name="McCullough T.M."/>
            <person name="Qu P."/>
            <person name="Korobeynikov A."/>
            <person name="Smith J.L."/>
            <person name="Gerwick L."/>
            <person name="Gerwick W.H."/>
        </authorList>
    </citation>
    <scope>NUCLEOTIDE SEQUENCE [LARGE SCALE GENOMIC DNA]</scope>
    <source>
        <strain evidence="1 2">PAB10Feb10-1</strain>
    </source>
</reference>
<proteinExistence type="predicted"/>
<accession>A0A3N6R480</accession>
<evidence type="ECO:0000313" key="2">
    <source>
        <dbReference type="Proteomes" id="UP000269154"/>
    </source>
</evidence>
<comment type="caution">
    <text evidence="1">The sequence shown here is derived from an EMBL/GenBank/DDBJ whole genome shotgun (WGS) entry which is preliminary data.</text>
</comment>
<dbReference type="AlphaFoldDB" id="A0A3N6R480"/>
<gene>
    <name evidence="1" type="ORF">D5R40_31560</name>
</gene>
<keyword evidence="2" id="KW-1185">Reference proteome</keyword>
<dbReference type="EMBL" id="RCBY01000394">
    <property type="protein sequence ID" value="RQH21164.1"/>
    <property type="molecule type" value="Genomic_DNA"/>
</dbReference>